<dbReference type="PROSITE" id="PS50405">
    <property type="entry name" value="GST_CTER"/>
    <property type="match status" value="1"/>
</dbReference>
<dbReference type="OrthoDB" id="2309723at2759"/>
<dbReference type="GeneID" id="72066678"/>
<evidence type="ECO:0000313" key="5">
    <source>
        <dbReference type="Proteomes" id="UP000829364"/>
    </source>
</evidence>
<reference evidence="4" key="1">
    <citation type="submission" date="2021-11" db="EMBL/GenBank/DDBJ databases">
        <title>Purpureocillium_takamizusanense_genome.</title>
        <authorList>
            <person name="Nguyen N.-H."/>
        </authorList>
    </citation>
    <scope>NUCLEOTIDE SEQUENCE</scope>
    <source>
        <strain evidence="4">PT3</strain>
    </source>
</reference>
<dbReference type="EMBL" id="CP086357">
    <property type="protein sequence ID" value="UNI18459.1"/>
    <property type="molecule type" value="Genomic_DNA"/>
</dbReference>
<dbReference type="PROSITE" id="PS50404">
    <property type="entry name" value="GST_NTER"/>
    <property type="match status" value="1"/>
</dbReference>
<dbReference type="Pfam" id="PF00043">
    <property type="entry name" value="GST_C"/>
    <property type="match status" value="1"/>
</dbReference>
<dbReference type="CDD" id="cd03188">
    <property type="entry name" value="GST_C_Beta"/>
    <property type="match status" value="1"/>
</dbReference>
<dbReference type="EC" id="2.5.1.18" evidence="4"/>
<dbReference type="PANTHER" id="PTHR44051">
    <property type="entry name" value="GLUTATHIONE S-TRANSFERASE-RELATED"/>
    <property type="match status" value="1"/>
</dbReference>
<dbReference type="InterPro" id="IPR036249">
    <property type="entry name" value="Thioredoxin-like_sf"/>
</dbReference>
<dbReference type="InterPro" id="IPR004045">
    <property type="entry name" value="Glutathione_S-Trfase_N"/>
</dbReference>
<name>A0A9Q8QD13_9HYPO</name>
<dbReference type="SUPFAM" id="SSF47616">
    <property type="entry name" value="GST C-terminal domain-like"/>
    <property type="match status" value="1"/>
</dbReference>
<gene>
    <name evidence="4" type="ORF">JDV02_004727</name>
</gene>
<dbReference type="SUPFAM" id="SSF52833">
    <property type="entry name" value="Thioredoxin-like"/>
    <property type="match status" value="1"/>
</dbReference>
<dbReference type="Gene3D" id="1.20.1050.10">
    <property type="match status" value="1"/>
</dbReference>
<organism evidence="4 5">
    <name type="scientific">Purpureocillium takamizusanense</name>
    <dbReference type="NCBI Taxonomy" id="2060973"/>
    <lineage>
        <taxon>Eukaryota</taxon>
        <taxon>Fungi</taxon>
        <taxon>Dikarya</taxon>
        <taxon>Ascomycota</taxon>
        <taxon>Pezizomycotina</taxon>
        <taxon>Sordariomycetes</taxon>
        <taxon>Hypocreomycetidae</taxon>
        <taxon>Hypocreales</taxon>
        <taxon>Ophiocordycipitaceae</taxon>
        <taxon>Purpureocillium</taxon>
    </lineage>
</organism>
<dbReference type="KEGG" id="ptkz:JDV02_004727"/>
<dbReference type="Gene3D" id="3.40.30.10">
    <property type="entry name" value="Glutaredoxin"/>
    <property type="match status" value="1"/>
</dbReference>
<dbReference type="SFLD" id="SFLDS00019">
    <property type="entry name" value="Glutathione_Transferase_(cytos"/>
    <property type="match status" value="1"/>
</dbReference>
<keyword evidence="5" id="KW-1185">Reference proteome</keyword>
<dbReference type="InterPro" id="IPR004046">
    <property type="entry name" value="GST_C"/>
</dbReference>
<dbReference type="GO" id="GO:0004364">
    <property type="term" value="F:glutathione transferase activity"/>
    <property type="evidence" value="ECO:0007669"/>
    <property type="project" value="UniProtKB-EC"/>
</dbReference>
<proteinExistence type="inferred from homology"/>
<feature type="domain" description="GST N-terminal" evidence="2">
    <location>
        <begin position="1"/>
        <end position="90"/>
    </location>
</feature>
<dbReference type="AlphaFoldDB" id="A0A9Q8QD13"/>
<dbReference type="InterPro" id="IPR010987">
    <property type="entry name" value="Glutathione-S-Trfase_C-like"/>
</dbReference>
<dbReference type="PANTHER" id="PTHR44051:SF8">
    <property type="entry name" value="GLUTATHIONE S-TRANSFERASE GSTA"/>
    <property type="match status" value="1"/>
</dbReference>
<feature type="domain" description="GST C-terminal" evidence="3">
    <location>
        <begin position="95"/>
        <end position="219"/>
    </location>
</feature>
<evidence type="ECO:0000256" key="1">
    <source>
        <dbReference type="ARBA" id="ARBA00007409"/>
    </source>
</evidence>
<keyword evidence="4" id="KW-0808">Transferase</keyword>
<evidence type="ECO:0000259" key="2">
    <source>
        <dbReference type="PROSITE" id="PS50404"/>
    </source>
</evidence>
<dbReference type="InterPro" id="IPR040079">
    <property type="entry name" value="Glutathione_S-Trfase"/>
</dbReference>
<accession>A0A9Q8QD13</accession>
<dbReference type="Proteomes" id="UP000829364">
    <property type="component" value="Chromosome 4"/>
</dbReference>
<evidence type="ECO:0000313" key="4">
    <source>
        <dbReference type="EMBL" id="UNI18459.1"/>
    </source>
</evidence>
<dbReference type="InterPro" id="IPR036282">
    <property type="entry name" value="Glutathione-S-Trfase_C_sf"/>
</dbReference>
<dbReference type="RefSeq" id="XP_047841940.1">
    <property type="nucleotide sequence ID" value="XM_047985960.1"/>
</dbReference>
<comment type="similarity">
    <text evidence="1">Belongs to the GST superfamily.</text>
</comment>
<evidence type="ECO:0000259" key="3">
    <source>
        <dbReference type="PROSITE" id="PS50405"/>
    </source>
</evidence>
<dbReference type="CDD" id="cd03057">
    <property type="entry name" value="GST_N_Beta"/>
    <property type="match status" value="1"/>
</dbReference>
<sequence>MPQLTLYRANGACSLIPHAVLEELGIKFNTVLLNRNPDGFDAADGSFTNAQYRNDVHHMGYVPALKVDGDIITEMPAVLTLISGLAPERGLSGDGLVQRAKVLEWLAWLSGSLHGMGYGMYFRPARFTDDKDLHETVRERGKSIIEASFARIDKLLQGKPFAVGERETLVDYNLVIFWYWARGVGLSLSNFPHYAAVIKRMEAKDSIKRAIATEGITPYFSTQ</sequence>
<protein>
    <submittedName>
        <fullName evidence="4">Glutathione transferase</fullName>
        <ecNumber evidence="4">2.5.1.18</ecNumber>
    </submittedName>
</protein>